<feature type="region of interest" description="Disordered" evidence="1">
    <location>
        <begin position="278"/>
        <end position="326"/>
    </location>
</feature>
<name>A0AAD5EK83_UMBRA</name>
<reference evidence="2" key="1">
    <citation type="submission" date="2021-06" db="EMBL/GenBank/DDBJ databases">
        <authorList>
            <consortium name="DOE Joint Genome Institute"/>
            <person name="Mondo S.J."/>
            <person name="Amses K.R."/>
            <person name="Simmons D.R."/>
            <person name="Longcore J.E."/>
            <person name="Seto K."/>
            <person name="Alves G.H."/>
            <person name="Bonds A.E."/>
            <person name="Quandt C.A."/>
            <person name="Davis W.J."/>
            <person name="Chang Y."/>
            <person name="Letcher P.M."/>
            <person name="Powell M.J."/>
            <person name="Kuo A."/>
            <person name="Labutti K."/>
            <person name="Pangilinan J."/>
            <person name="Andreopoulos W."/>
            <person name="Tritt A."/>
            <person name="Riley R."/>
            <person name="Hundley H."/>
            <person name="Johnson J."/>
            <person name="Lipzen A."/>
            <person name="Barry K."/>
            <person name="Berbee M.L."/>
            <person name="Buchler N.E."/>
            <person name="Grigoriev I.V."/>
            <person name="Spatafora J.W."/>
            <person name="Stajich J.E."/>
            <person name="James T.Y."/>
        </authorList>
    </citation>
    <scope>NUCLEOTIDE SEQUENCE</scope>
    <source>
        <strain evidence="2">AG</strain>
    </source>
</reference>
<keyword evidence="3" id="KW-1185">Reference proteome</keyword>
<feature type="region of interest" description="Disordered" evidence="1">
    <location>
        <begin position="63"/>
        <end position="83"/>
    </location>
</feature>
<dbReference type="RefSeq" id="XP_051449520.1">
    <property type="nucleotide sequence ID" value="XM_051584916.1"/>
</dbReference>
<proteinExistence type="predicted"/>
<dbReference type="Proteomes" id="UP001206595">
    <property type="component" value="Unassembled WGS sequence"/>
</dbReference>
<feature type="compositionally biased region" description="Basic and acidic residues" evidence="1">
    <location>
        <begin position="302"/>
        <end position="312"/>
    </location>
</feature>
<feature type="compositionally biased region" description="Acidic residues" evidence="1">
    <location>
        <begin position="288"/>
        <end position="301"/>
    </location>
</feature>
<protein>
    <submittedName>
        <fullName evidence="2">Uncharacterized protein</fullName>
    </submittedName>
</protein>
<reference evidence="2" key="2">
    <citation type="journal article" date="2022" name="Proc. Natl. Acad. Sci. U.S.A.">
        <title>Diploid-dominant life cycles characterize the early evolution of Fungi.</title>
        <authorList>
            <person name="Amses K.R."/>
            <person name="Simmons D.R."/>
            <person name="Longcore J.E."/>
            <person name="Mondo S.J."/>
            <person name="Seto K."/>
            <person name="Jeronimo G.H."/>
            <person name="Bonds A.E."/>
            <person name="Quandt C.A."/>
            <person name="Davis W.J."/>
            <person name="Chang Y."/>
            <person name="Federici B.A."/>
            <person name="Kuo A."/>
            <person name="LaButti K."/>
            <person name="Pangilinan J."/>
            <person name="Andreopoulos W."/>
            <person name="Tritt A."/>
            <person name="Riley R."/>
            <person name="Hundley H."/>
            <person name="Johnson J."/>
            <person name="Lipzen A."/>
            <person name="Barry K."/>
            <person name="Lang B.F."/>
            <person name="Cuomo C.A."/>
            <person name="Buchler N.E."/>
            <person name="Grigoriev I.V."/>
            <person name="Spatafora J.W."/>
            <person name="Stajich J.E."/>
            <person name="James T.Y."/>
        </authorList>
    </citation>
    <scope>NUCLEOTIDE SEQUENCE</scope>
    <source>
        <strain evidence="2">AG</strain>
    </source>
</reference>
<dbReference type="AlphaFoldDB" id="A0AAD5EK83"/>
<accession>A0AAD5EK83</accession>
<evidence type="ECO:0000256" key="1">
    <source>
        <dbReference type="SAM" id="MobiDB-lite"/>
    </source>
</evidence>
<dbReference type="Gene3D" id="1.10.287.1490">
    <property type="match status" value="1"/>
</dbReference>
<gene>
    <name evidence="2" type="ORF">K450DRAFT_216733</name>
</gene>
<dbReference type="GeneID" id="75910266"/>
<comment type="caution">
    <text evidence="2">The sequence shown here is derived from an EMBL/GenBank/DDBJ whole genome shotgun (WGS) entry which is preliminary data.</text>
</comment>
<organism evidence="2 3">
    <name type="scientific">Umbelopsis ramanniana AG</name>
    <dbReference type="NCBI Taxonomy" id="1314678"/>
    <lineage>
        <taxon>Eukaryota</taxon>
        <taxon>Fungi</taxon>
        <taxon>Fungi incertae sedis</taxon>
        <taxon>Mucoromycota</taxon>
        <taxon>Mucoromycotina</taxon>
        <taxon>Umbelopsidomycetes</taxon>
        <taxon>Umbelopsidales</taxon>
        <taxon>Umbelopsidaceae</taxon>
        <taxon>Umbelopsis</taxon>
    </lineage>
</organism>
<evidence type="ECO:0000313" key="3">
    <source>
        <dbReference type="Proteomes" id="UP001206595"/>
    </source>
</evidence>
<sequence length="349" mass="39512">MAHRASDLEAEVATIKKDYAQSEKRLQAANVTLEDAKAEHQSALEILQKQLDDTNVQISETRAQLSDTQRERQAMEETATTSQDELAACKRDIENMAEKLTTLEANFARSQQELATSDAKLLSITQDREATENSLRAELEHAESSLKEALSQISDLKAQVSEARKQEEVLLASQVPEDELQSLRNHMKATEEKYEAEVKQLRQQVQDSESRLERQLGAFNTIRGELTAVRERQLDREDEIEQQMQAQIDELHLDLTEAFEKRKLAEDKLAQNGLSPVSERGFWVSDDGQTDTDQSDGDEEELSHHQEPEAVGKHRSPNLGRIPPLQKPRFSEFHHVPQCSGCLSEAFDI</sequence>
<dbReference type="EMBL" id="MU620892">
    <property type="protein sequence ID" value="KAI8584516.1"/>
    <property type="molecule type" value="Genomic_DNA"/>
</dbReference>
<evidence type="ECO:0000313" key="2">
    <source>
        <dbReference type="EMBL" id="KAI8584516.1"/>
    </source>
</evidence>